<evidence type="ECO:0000313" key="5">
    <source>
        <dbReference type="Proteomes" id="UP000238157"/>
    </source>
</evidence>
<dbReference type="Gene3D" id="1.10.1870.10">
    <property type="entry name" value="Domain 3, Saccharopine reductase"/>
    <property type="match status" value="1"/>
</dbReference>
<feature type="domain" description="Saccharopine dehydrogenase NADP binding" evidence="2">
    <location>
        <begin position="31"/>
        <end position="145"/>
    </location>
</feature>
<comment type="caution">
    <text evidence="4">The sequence shown here is derived from an EMBL/GenBank/DDBJ whole genome shotgun (WGS) entry which is preliminary data.</text>
</comment>
<dbReference type="PANTHER" id="PTHR11133">
    <property type="entry name" value="SACCHAROPINE DEHYDROGENASE"/>
    <property type="match status" value="1"/>
</dbReference>
<dbReference type="GO" id="GO:0005737">
    <property type="term" value="C:cytoplasm"/>
    <property type="evidence" value="ECO:0007669"/>
    <property type="project" value="TreeGrafter"/>
</dbReference>
<dbReference type="PANTHER" id="PTHR11133:SF22">
    <property type="entry name" value="ALPHA-AMINOADIPIC SEMIALDEHYDE SYNTHASE, MITOCHONDRIAL"/>
    <property type="match status" value="1"/>
</dbReference>
<dbReference type="SUPFAM" id="SSF55347">
    <property type="entry name" value="Glyceraldehyde-3-phosphate dehydrogenase-like, C-terminal domain"/>
    <property type="match status" value="1"/>
</dbReference>
<organism evidence="4 5">
    <name type="scientific">Mongoliibacter ruber</name>
    <dbReference type="NCBI Taxonomy" id="1750599"/>
    <lineage>
        <taxon>Bacteria</taxon>
        <taxon>Pseudomonadati</taxon>
        <taxon>Bacteroidota</taxon>
        <taxon>Cytophagia</taxon>
        <taxon>Cytophagales</taxon>
        <taxon>Cyclobacteriaceae</taxon>
        <taxon>Mongoliibacter</taxon>
    </lineage>
</organism>
<keyword evidence="5" id="KW-1185">Reference proteome</keyword>
<evidence type="ECO:0000259" key="2">
    <source>
        <dbReference type="Pfam" id="PF03435"/>
    </source>
</evidence>
<sequence>MFFWGNLRFVFLLLSIRYDTKYKPKIQMKKILILGAGKSSIFLIEYLANTAQSKNREIIVADLSKEEALKRIKGLPQTRAVAFNSDDQENREKLIQTADVVISMLPAFLHPLIAKDCLQYGKHFFSASYESAEIRKMKTEIEQKELLFLNECGLDPGIDHMSAMQIIDREKKLGNEIFSFKSFTGGLLAPESEDNPWNYKFTWNPRNVVIAGQGVSRFIRNGKYKYIPYHMLFRRLEKISFDGIGEFEGYPNRDSLSYRKVYGLDNIPTILRGTLRRSGFCQSWDVFVQLGLTDDSFEMDLPSDFTQRMFINSFLPYHPEKTVETKIKELLPWVDENILKKIAWLGLLENKPLPKFKGSPASILQMILENKWELNPDDKDMIVMQHQFEIKSAGKKKRLTSSMVSIGENQNQTAMAKTVGLPLAIAVDLFLEGTIKTKGLMLPIHPEIYNPLLSELEKQGIKFTEKEELID</sequence>
<proteinExistence type="predicted"/>
<dbReference type="Pfam" id="PF16653">
    <property type="entry name" value="Sacchrp_dh_C"/>
    <property type="match status" value="1"/>
</dbReference>
<dbReference type="InterPro" id="IPR032095">
    <property type="entry name" value="Sacchrp_dh-like_C"/>
</dbReference>
<feature type="domain" description="Saccharopine dehydrogenase-like C-terminal" evidence="3">
    <location>
        <begin position="153"/>
        <end position="461"/>
    </location>
</feature>
<dbReference type="AlphaFoldDB" id="A0A2T0WIQ7"/>
<gene>
    <name evidence="4" type="ORF">CLW00_10890</name>
</gene>
<dbReference type="GO" id="GO:0019878">
    <property type="term" value="P:lysine biosynthetic process via aminoadipic acid"/>
    <property type="evidence" value="ECO:0007669"/>
    <property type="project" value="TreeGrafter"/>
</dbReference>
<name>A0A2T0WIQ7_9BACT</name>
<protein>
    <submittedName>
        <fullName evidence="4">Saccharopine dehydrogenase (NADP+, L-glutamate forming)</fullName>
    </submittedName>
</protein>
<dbReference type="InterPro" id="IPR051168">
    <property type="entry name" value="AASS"/>
</dbReference>
<dbReference type="InterPro" id="IPR036291">
    <property type="entry name" value="NAD(P)-bd_dom_sf"/>
</dbReference>
<keyword evidence="1" id="KW-0560">Oxidoreductase</keyword>
<evidence type="ECO:0000259" key="3">
    <source>
        <dbReference type="Pfam" id="PF16653"/>
    </source>
</evidence>
<dbReference type="GO" id="GO:0004753">
    <property type="term" value="F:saccharopine dehydrogenase activity"/>
    <property type="evidence" value="ECO:0007669"/>
    <property type="project" value="TreeGrafter"/>
</dbReference>
<dbReference type="InterPro" id="IPR005097">
    <property type="entry name" value="Sacchrp_dh_NADP-bd"/>
</dbReference>
<evidence type="ECO:0000313" key="4">
    <source>
        <dbReference type="EMBL" id="PRY86603.1"/>
    </source>
</evidence>
<dbReference type="SUPFAM" id="SSF51735">
    <property type="entry name" value="NAD(P)-binding Rossmann-fold domains"/>
    <property type="match status" value="1"/>
</dbReference>
<dbReference type="Proteomes" id="UP000238157">
    <property type="component" value="Unassembled WGS sequence"/>
</dbReference>
<dbReference type="Pfam" id="PF03435">
    <property type="entry name" value="Sacchrp_dh_NADP"/>
    <property type="match status" value="1"/>
</dbReference>
<dbReference type="Gene3D" id="3.30.360.10">
    <property type="entry name" value="Dihydrodipicolinate Reductase, domain 2"/>
    <property type="match status" value="1"/>
</dbReference>
<dbReference type="Gene3D" id="3.40.50.720">
    <property type="entry name" value="NAD(P)-binding Rossmann-like Domain"/>
    <property type="match status" value="1"/>
</dbReference>
<reference evidence="4 5" key="1">
    <citation type="submission" date="2018-03" db="EMBL/GenBank/DDBJ databases">
        <title>Genomic Encyclopedia of Archaeal and Bacterial Type Strains, Phase II (KMG-II): from individual species to whole genera.</title>
        <authorList>
            <person name="Goeker M."/>
        </authorList>
    </citation>
    <scope>NUCLEOTIDE SEQUENCE [LARGE SCALE GENOMIC DNA]</scope>
    <source>
        <strain evidence="4 5">DSM 27929</strain>
    </source>
</reference>
<evidence type="ECO:0000256" key="1">
    <source>
        <dbReference type="ARBA" id="ARBA00023002"/>
    </source>
</evidence>
<accession>A0A2T0WIQ7</accession>
<dbReference type="EMBL" id="PVTR01000008">
    <property type="protein sequence ID" value="PRY86603.1"/>
    <property type="molecule type" value="Genomic_DNA"/>
</dbReference>